<organism evidence="5 6">
    <name type="scientific">Thermogutta terrifontis</name>
    <dbReference type="NCBI Taxonomy" id="1331910"/>
    <lineage>
        <taxon>Bacteria</taxon>
        <taxon>Pseudomonadati</taxon>
        <taxon>Planctomycetota</taxon>
        <taxon>Planctomycetia</taxon>
        <taxon>Pirellulales</taxon>
        <taxon>Thermoguttaceae</taxon>
        <taxon>Thermogutta</taxon>
    </lineage>
</organism>
<feature type="domain" description="PDZ" evidence="4">
    <location>
        <begin position="389"/>
        <end position="444"/>
    </location>
</feature>
<proteinExistence type="inferred from homology"/>
<dbReference type="Pfam" id="PF13180">
    <property type="entry name" value="PDZ_2"/>
    <property type="match status" value="1"/>
</dbReference>
<name>A0A286RDP5_9BACT</name>
<dbReference type="InterPro" id="IPR001940">
    <property type="entry name" value="Peptidase_S1C"/>
</dbReference>
<dbReference type="AlphaFoldDB" id="A0A286RDP5"/>
<evidence type="ECO:0000256" key="1">
    <source>
        <dbReference type="ARBA" id="ARBA00010541"/>
    </source>
</evidence>
<dbReference type="OrthoDB" id="268129at2"/>
<evidence type="ECO:0000256" key="2">
    <source>
        <dbReference type="ARBA" id="ARBA00022670"/>
    </source>
</evidence>
<dbReference type="PANTHER" id="PTHR22939:SF129">
    <property type="entry name" value="SERINE PROTEASE HTRA2, MITOCHONDRIAL"/>
    <property type="match status" value="1"/>
</dbReference>
<comment type="similarity">
    <text evidence="1">Belongs to the peptidase S1C family.</text>
</comment>
<dbReference type="SUPFAM" id="SSF50156">
    <property type="entry name" value="PDZ domain-like"/>
    <property type="match status" value="1"/>
</dbReference>
<dbReference type="Pfam" id="PF13365">
    <property type="entry name" value="Trypsin_2"/>
    <property type="match status" value="2"/>
</dbReference>
<dbReference type="InterPro" id="IPR009003">
    <property type="entry name" value="Peptidase_S1_PA"/>
</dbReference>
<dbReference type="InterPro" id="IPR001478">
    <property type="entry name" value="PDZ"/>
</dbReference>
<sequence length="566" mass="61111">MTGSQLFVLLRRYSSILPRVWLAIALCAMTVSPPVQVAVFVRAESAVPVAEAPKDVGQLRDLQRQVAELIEKLKPCIVAVRIGNTQGSGVIVTEDGYALTAGHVVGEPHQSCELIFADGKRVKGETLGRYQDADAGLIKITEAGPWPHAEMGVSRELPEGAWVAALGHPLGYISGRPPVARLGRVLRNRDTFIRTDCPLVGGDSGGPLVDLTGKVVGIHSRIAGPTTMNYHVPVDVFRSNWDRLAKGEVWQDVIPGRDSEEVKRVVAGVISPEVRACVVMVRCNGRDTVLGTVVGPDGWILTKASELKPPITCKLSDDRELPAEIVGIHEEHDLAMLKVDARHLPAIPWAPSVDCQPGYWMISVGFRQDVPLALGIVGAPARRIPPQPGILGVTLEDTEGGPRITRVMEQSAAAAAGIEEGDIVLEVDGTPTPKTTDVIEAIRRHRPGDTVKLKLRRGEQTLEITVTLKPLDTPSQRRREMQNRSDVGLSRRADGFPRVIQHDGVVPPQFCGGPVVDIDGRVIGINIARAGRTETYIIPADTLLGLMYDLMSGKLRPASEATPESN</sequence>
<evidence type="ECO:0000259" key="4">
    <source>
        <dbReference type="PROSITE" id="PS50106"/>
    </source>
</evidence>
<dbReference type="GO" id="GO:0004252">
    <property type="term" value="F:serine-type endopeptidase activity"/>
    <property type="evidence" value="ECO:0007669"/>
    <property type="project" value="InterPro"/>
</dbReference>
<keyword evidence="6" id="KW-1185">Reference proteome</keyword>
<keyword evidence="3" id="KW-0378">Hydrolase</keyword>
<keyword evidence="2 5" id="KW-0645">Protease</keyword>
<dbReference type="EMBL" id="CP018477">
    <property type="protein sequence ID" value="ASV74088.1"/>
    <property type="molecule type" value="Genomic_DNA"/>
</dbReference>
<evidence type="ECO:0000256" key="3">
    <source>
        <dbReference type="ARBA" id="ARBA00022801"/>
    </source>
</evidence>
<protein>
    <submittedName>
        <fullName evidence="5">Serine protease</fullName>
    </submittedName>
</protein>
<dbReference type="Proteomes" id="UP000215086">
    <property type="component" value="Chromosome"/>
</dbReference>
<gene>
    <name evidence="5" type="ORF">THTE_1486</name>
</gene>
<dbReference type="PANTHER" id="PTHR22939">
    <property type="entry name" value="SERINE PROTEASE FAMILY S1C HTRA-RELATED"/>
    <property type="match status" value="1"/>
</dbReference>
<dbReference type="PROSITE" id="PS50106">
    <property type="entry name" value="PDZ"/>
    <property type="match status" value="1"/>
</dbReference>
<accession>A0A286RDP5</accession>
<evidence type="ECO:0000313" key="6">
    <source>
        <dbReference type="Proteomes" id="UP000215086"/>
    </source>
</evidence>
<dbReference type="GO" id="GO:0006508">
    <property type="term" value="P:proteolysis"/>
    <property type="evidence" value="ECO:0007669"/>
    <property type="project" value="UniProtKB-KW"/>
</dbReference>
<dbReference type="SUPFAM" id="SSF50494">
    <property type="entry name" value="Trypsin-like serine proteases"/>
    <property type="match status" value="2"/>
</dbReference>
<dbReference type="PRINTS" id="PR00834">
    <property type="entry name" value="PROTEASES2C"/>
</dbReference>
<dbReference type="Gene3D" id="2.30.42.10">
    <property type="match status" value="1"/>
</dbReference>
<dbReference type="RefSeq" id="WP_095414512.1">
    <property type="nucleotide sequence ID" value="NZ_CP018477.1"/>
</dbReference>
<dbReference type="SMART" id="SM00228">
    <property type="entry name" value="PDZ"/>
    <property type="match status" value="1"/>
</dbReference>
<dbReference type="Gene3D" id="2.40.10.120">
    <property type="match status" value="2"/>
</dbReference>
<reference evidence="5 6" key="1">
    <citation type="journal article" name="Front. Microbiol.">
        <title>Sugar Metabolism of the First Thermophilic Planctomycete Thermogutta terrifontis: Comparative Genomic and Transcriptomic Approaches.</title>
        <authorList>
            <person name="Elcheninov A.G."/>
            <person name="Menzel P."/>
            <person name="Gudbergsdottir S.R."/>
            <person name="Slesarev A.I."/>
            <person name="Kadnikov V.V."/>
            <person name="Krogh A."/>
            <person name="Bonch-Osmolovskaya E.A."/>
            <person name="Peng X."/>
            <person name="Kublanov I.V."/>
        </authorList>
    </citation>
    <scope>NUCLEOTIDE SEQUENCE [LARGE SCALE GENOMIC DNA]</scope>
    <source>
        <strain evidence="5 6">R1</strain>
    </source>
</reference>
<evidence type="ECO:0000313" key="5">
    <source>
        <dbReference type="EMBL" id="ASV74088.1"/>
    </source>
</evidence>
<dbReference type="InterPro" id="IPR036034">
    <property type="entry name" value="PDZ_sf"/>
</dbReference>
<dbReference type="KEGG" id="ttf:THTE_1486"/>